<dbReference type="EMBL" id="LRDC01000014">
    <property type="protein sequence ID" value="KVX02335.1"/>
    <property type="molecule type" value="Genomic_DNA"/>
</dbReference>
<accession>A0A119D037</accession>
<dbReference type="InterPro" id="IPR035965">
    <property type="entry name" value="PAS-like_dom_sf"/>
</dbReference>
<evidence type="ECO:0000259" key="5">
    <source>
        <dbReference type="PROSITE" id="PS50887"/>
    </source>
</evidence>
<dbReference type="InterPro" id="IPR035919">
    <property type="entry name" value="EAL_sf"/>
</dbReference>
<dbReference type="CDD" id="cd00130">
    <property type="entry name" value="PAS"/>
    <property type="match status" value="1"/>
</dbReference>
<evidence type="ECO:0000256" key="1">
    <source>
        <dbReference type="ARBA" id="ARBA00001946"/>
    </source>
</evidence>
<dbReference type="InterPro" id="IPR052155">
    <property type="entry name" value="Biofilm_reg_signaling"/>
</dbReference>
<dbReference type="PROSITE" id="PS50887">
    <property type="entry name" value="GGDEF"/>
    <property type="match status" value="1"/>
</dbReference>
<dbReference type="CDD" id="cd01949">
    <property type="entry name" value="GGDEF"/>
    <property type="match status" value="1"/>
</dbReference>
<dbReference type="PROSITE" id="PS50112">
    <property type="entry name" value="PAS"/>
    <property type="match status" value="1"/>
</dbReference>
<reference evidence="6 7" key="1">
    <citation type="submission" date="2016-01" db="EMBL/GenBank/DDBJ databases">
        <title>Draft genome of the antarctic isolate Shewanella frigidimarina Ag06-30.</title>
        <authorList>
            <person name="Parmeciano Di Noto G."/>
            <person name="Vazquez S."/>
            <person name="Mac Cormack W."/>
            <person name="Iriarte A."/>
            <person name="Quiroga C."/>
        </authorList>
    </citation>
    <scope>NUCLEOTIDE SEQUENCE [LARGE SCALE GENOMIC DNA]</scope>
    <source>
        <strain evidence="6 7">Ag06-30</strain>
    </source>
</reference>
<dbReference type="AlphaFoldDB" id="A0A119D037"/>
<dbReference type="SMART" id="SM00267">
    <property type="entry name" value="GGDEF"/>
    <property type="match status" value="1"/>
</dbReference>
<feature type="domain" description="EAL" evidence="4">
    <location>
        <begin position="452"/>
        <end position="706"/>
    </location>
</feature>
<evidence type="ECO:0000259" key="3">
    <source>
        <dbReference type="PROSITE" id="PS50113"/>
    </source>
</evidence>
<evidence type="ECO:0000313" key="6">
    <source>
        <dbReference type="EMBL" id="KVX02335.1"/>
    </source>
</evidence>
<dbReference type="SMART" id="SM00052">
    <property type="entry name" value="EAL"/>
    <property type="match status" value="1"/>
</dbReference>
<name>A0A119D037_SHEFR</name>
<dbReference type="CDD" id="cd01948">
    <property type="entry name" value="EAL"/>
    <property type="match status" value="1"/>
</dbReference>
<dbReference type="PROSITE" id="PS50883">
    <property type="entry name" value="EAL"/>
    <property type="match status" value="1"/>
</dbReference>
<dbReference type="InterPro" id="IPR001610">
    <property type="entry name" value="PAC"/>
</dbReference>
<dbReference type="SMART" id="SM00091">
    <property type="entry name" value="PAS"/>
    <property type="match status" value="1"/>
</dbReference>
<dbReference type="Proteomes" id="UP000055702">
    <property type="component" value="Unassembled WGS sequence"/>
</dbReference>
<dbReference type="InterPro" id="IPR043128">
    <property type="entry name" value="Rev_trsase/Diguanyl_cyclase"/>
</dbReference>
<dbReference type="InterPro" id="IPR029787">
    <property type="entry name" value="Nucleotide_cyclase"/>
</dbReference>
<proteinExistence type="predicted"/>
<dbReference type="PANTHER" id="PTHR44757:SF2">
    <property type="entry name" value="BIOFILM ARCHITECTURE MAINTENANCE PROTEIN MBAA"/>
    <property type="match status" value="1"/>
</dbReference>
<feature type="domain" description="GGDEF" evidence="5">
    <location>
        <begin position="310"/>
        <end position="443"/>
    </location>
</feature>
<gene>
    <name evidence="6" type="ORF">AWJ07_14400</name>
</gene>
<dbReference type="InterPro" id="IPR000160">
    <property type="entry name" value="GGDEF_dom"/>
</dbReference>
<dbReference type="NCBIfam" id="TIGR00229">
    <property type="entry name" value="sensory_box"/>
    <property type="match status" value="1"/>
</dbReference>
<dbReference type="RefSeq" id="WP_059745403.1">
    <property type="nucleotide sequence ID" value="NZ_LRDC01000014.1"/>
</dbReference>
<comment type="cofactor">
    <cofactor evidence="1">
        <name>Mg(2+)</name>
        <dbReference type="ChEBI" id="CHEBI:18420"/>
    </cofactor>
</comment>
<dbReference type="GO" id="GO:0003824">
    <property type="term" value="F:catalytic activity"/>
    <property type="evidence" value="ECO:0007669"/>
    <property type="project" value="UniProtKB-ARBA"/>
</dbReference>
<comment type="caution">
    <text evidence="6">The sequence shown here is derived from an EMBL/GenBank/DDBJ whole genome shotgun (WGS) entry which is preliminary data.</text>
</comment>
<dbReference type="Pfam" id="PF00990">
    <property type="entry name" value="GGDEF"/>
    <property type="match status" value="1"/>
</dbReference>
<dbReference type="NCBIfam" id="TIGR00254">
    <property type="entry name" value="GGDEF"/>
    <property type="match status" value="1"/>
</dbReference>
<organism evidence="6">
    <name type="scientific">Shewanella frigidimarina</name>
    <dbReference type="NCBI Taxonomy" id="56812"/>
    <lineage>
        <taxon>Bacteria</taxon>
        <taxon>Pseudomonadati</taxon>
        <taxon>Pseudomonadota</taxon>
        <taxon>Gammaproteobacteria</taxon>
        <taxon>Alteromonadales</taxon>
        <taxon>Shewanellaceae</taxon>
        <taxon>Shewanella</taxon>
    </lineage>
</organism>
<feature type="domain" description="PAS" evidence="2">
    <location>
        <begin position="7"/>
        <end position="80"/>
    </location>
</feature>
<dbReference type="PROSITE" id="PS50113">
    <property type="entry name" value="PAC"/>
    <property type="match status" value="1"/>
</dbReference>
<dbReference type="Gene3D" id="3.30.450.20">
    <property type="entry name" value="PAS domain"/>
    <property type="match status" value="2"/>
</dbReference>
<dbReference type="InterPro" id="IPR000700">
    <property type="entry name" value="PAS-assoc_C"/>
</dbReference>
<dbReference type="SUPFAM" id="SSF55073">
    <property type="entry name" value="Nucleotide cyclase"/>
    <property type="match status" value="1"/>
</dbReference>
<dbReference type="InterPro" id="IPR000014">
    <property type="entry name" value="PAS"/>
</dbReference>
<dbReference type="FunFam" id="3.30.70.270:FF:000001">
    <property type="entry name" value="Diguanylate cyclase domain protein"/>
    <property type="match status" value="1"/>
</dbReference>
<dbReference type="Gene3D" id="3.20.20.450">
    <property type="entry name" value="EAL domain"/>
    <property type="match status" value="1"/>
</dbReference>
<feature type="domain" description="PAC" evidence="3">
    <location>
        <begin position="84"/>
        <end position="137"/>
    </location>
</feature>
<dbReference type="SUPFAM" id="SSF141868">
    <property type="entry name" value="EAL domain-like"/>
    <property type="match status" value="1"/>
</dbReference>
<evidence type="ECO:0000259" key="4">
    <source>
        <dbReference type="PROSITE" id="PS50883"/>
    </source>
</evidence>
<dbReference type="Pfam" id="PF13426">
    <property type="entry name" value="PAS_9"/>
    <property type="match status" value="1"/>
</dbReference>
<evidence type="ECO:0000313" key="7">
    <source>
        <dbReference type="Proteomes" id="UP000055702"/>
    </source>
</evidence>
<dbReference type="PANTHER" id="PTHR44757">
    <property type="entry name" value="DIGUANYLATE CYCLASE DGCP"/>
    <property type="match status" value="1"/>
</dbReference>
<dbReference type="Gene3D" id="3.30.70.270">
    <property type="match status" value="1"/>
</dbReference>
<sequence>MYKNTISQEVNELVLDATNVGVWDWRVENDGLVCNERWAEIIGYTLSELMPVDYQTWLDVLHPDDLPKAIKNYDYHCQGQSELCELEVRLKHKSGHYVWVLSTGKAIAWDVEGKPTRMIGMHQEITFRKRQEELLATTTELLRESQEIGKLGGWQLNLHNGDLIWTDETYRIYETTPQEYIPTVEMGVNYLLPDSKKLFQEALDAAIQLGEEYDSELETYTTKGQKIDVRTTCHVTYVDGVAEKLSGIFQDITDEKNNQRKLEKSNQVLKEVNEKLKFAANYDPLTHLPNRNLLADRMQQALIKAQRNSKQIAIAFLDLDGFKEVNDAYGHDIGDEFLCLVANRFKTAIREDDTLARFGGDEFVLILDDLDSHHQATEILQRILSSITEIFIIENKRLSITVSIGVTFFPQDNSHADILIRHADQAMYRAKEQGKNCIHEFDFENDVAIKLQYRELEYIINGFNNNEFLLFYQPKINMESNKIIGLEAIIRWQHPTEGLLSPFRFLPYIEEEPLAIELGKWVIDQAIKQHNEWRRLGIVIPISVNVSPLQLQHEDFIKQLNEILFLNTSFQAGQLEFEILESSIIKDTQHIAEVISQCKQLGIRFSLDDFGTGFSSLSYLRKLKTDVIKIDQSFVIDMLDDMDDQAIVKSVIELSKTFGRSVIAEGVETQEHGRQLLKMGCQLAQGFGIARPMPASSIPEWINLWNASPPWICK</sequence>
<dbReference type="Pfam" id="PF08447">
    <property type="entry name" value="PAS_3"/>
    <property type="match status" value="1"/>
</dbReference>
<dbReference type="InterPro" id="IPR013655">
    <property type="entry name" value="PAS_fold_3"/>
</dbReference>
<dbReference type="InterPro" id="IPR001633">
    <property type="entry name" value="EAL_dom"/>
</dbReference>
<dbReference type="SMART" id="SM00086">
    <property type="entry name" value="PAC"/>
    <property type="match status" value="2"/>
</dbReference>
<protein>
    <submittedName>
        <fullName evidence="6">Diguanylate cyclase</fullName>
    </submittedName>
</protein>
<dbReference type="Pfam" id="PF00563">
    <property type="entry name" value="EAL"/>
    <property type="match status" value="1"/>
</dbReference>
<evidence type="ECO:0000259" key="2">
    <source>
        <dbReference type="PROSITE" id="PS50112"/>
    </source>
</evidence>
<dbReference type="SUPFAM" id="SSF55785">
    <property type="entry name" value="PYP-like sensor domain (PAS domain)"/>
    <property type="match status" value="2"/>
</dbReference>